<evidence type="ECO:0000256" key="3">
    <source>
        <dbReference type="ARBA" id="ARBA00023015"/>
    </source>
</evidence>
<dbReference type="EMBL" id="JAHJDP010000012">
    <property type="protein sequence ID" value="MBU2689713.1"/>
    <property type="molecule type" value="Genomic_DNA"/>
</dbReference>
<dbReference type="FunFam" id="3.40.50.300:FF:000006">
    <property type="entry name" value="DNA-binding transcriptional regulator NtrC"/>
    <property type="match status" value="1"/>
</dbReference>
<protein>
    <submittedName>
        <fullName evidence="7">Sigma 54-interacting transcriptional regulator</fullName>
    </submittedName>
</protein>
<dbReference type="SMART" id="SM00382">
    <property type="entry name" value="AAA"/>
    <property type="match status" value="1"/>
</dbReference>
<dbReference type="Gene3D" id="1.10.10.60">
    <property type="entry name" value="Homeodomain-like"/>
    <property type="match status" value="1"/>
</dbReference>
<dbReference type="SMART" id="SM00028">
    <property type="entry name" value="TPR"/>
    <property type="match status" value="6"/>
</dbReference>
<dbReference type="Gene3D" id="3.40.50.300">
    <property type="entry name" value="P-loop containing nucleotide triphosphate hydrolases"/>
    <property type="match status" value="1"/>
</dbReference>
<dbReference type="GO" id="GO:0043565">
    <property type="term" value="F:sequence-specific DNA binding"/>
    <property type="evidence" value="ECO:0007669"/>
    <property type="project" value="InterPro"/>
</dbReference>
<feature type="repeat" description="TPR" evidence="5">
    <location>
        <begin position="173"/>
        <end position="206"/>
    </location>
</feature>
<dbReference type="InterPro" id="IPR002078">
    <property type="entry name" value="Sigma_54_int"/>
</dbReference>
<evidence type="ECO:0000313" key="8">
    <source>
        <dbReference type="Proteomes" id="UP000777784"/>
    </source>
</evidence>
<reference evidence="7" key="1">
    <citation type="submission" date="2021-05" db="EMBL/GenBank/DDBJ databases">
        <title>Energy efficiency and biological interactions define the core microbiome of deep oligotrophic groundwater.</title>
        <authorList>
            <person name="Mehrshad M."/>
            <person name="Lopez-Fernandez M."/>
            <person name="Bell E."/>
            <person name="Bernier-Latmani R."/>
            <person name="Bertilsson S."/>
            <person name="Dopson M."/>
        </authorList>
    </citation>
    <scope>NUCLEOTIDE SEQUENCE</scope>
    <source>
        <strain evidence="7">Modern_marine.mb.64</strain>
    </source>
</reference>
<keyword evidence="1" id="KW-0547">Nucleotide-binding</keyword>
<dbReference type="GO" id="GO:0005524">
    <property type="term" value="F:ATP binding"/>
    <property type="evidence" value="ECO:0007669"/>
    <property type="project" value="UniProtKB-KW"/>
</dbReference>
<dbReference type="PROSITE" id="PS00676">
    <property type="entry name" value="SIGMA54_INTERACT_2"/>
    <property type="match status" value="1"/>
</dbReference>
<dbReference type="GO" id="GO:0006355">
    <property type="term" value="P:regulation of DNA-templated transcription"/>
    <property type="evidence" value="ECO:0007669"/>
    <property type="project" value="InterPro"/>
</dbReference>
<dbReference type="Proteomes" id="UP000777784">
    <property type="component" value="Unassembled WGS sequence"/>
</dbReference>
<dbReference type="InterPro" id="IPR025662">
    <property type="entry name" value="Sigma_54_int_dom_ATP-bd_1"/>
</dbReference>
<dbReference type="SUPFAM" id="SSF52540">
    <property type="entry name" value="P-loop containing nucleoside triphosphate hydrolases"/>
    <property type="match status" value="1"/>
</dbReference>
<dbReference type="PROSITE" id="PS00675">
    <property type="entry name" value="SIGMA54_INTERACT_1"/>
    <property type="match status" value="1"/>
</dbReference>
<keyword evidence="3" id="KW-0805">Transcription regulation</keyword>
<dbReference type="Pfam" id="PF00158">
    <property type="entry name" value="Sigma54_activat"/>
    <property type="match status" value="1"/>
</dbReference>
<dbReference type="CDD" id="cd00009">
    <property type="entry name" value="AAA"/>
    <property type="match status" value="1"/>
</dbReference>
<dbReference type="InterPro" id="IPR027417">
    <property type="entry name" value="P-loop_NTPase"/>
</dbReference>
<dbReference type="Pfam" id="PF25601">
    <property type="entry name" value="AAA_lid_14"/>
    <property type="match status" value="1"/>
</dbReference>
<accession>A0A948RUC3</accession>
<evidence type="ECO:0000259" key="6">
    <source>
        <dbReference type="PROSITE" id="PS50045"/>
    </source>
</evidence>
<dbReference type="PRINTS" id="PR01590">
    <property type="entry name" value="HTHFIS"/>
</dbReference>
<proteinExistence type="predicted"/>
<dbReference type="InterPro" id="IPR002197">
    <property type="entry name" value="HTH_Fis"/>
</dbReference>
<dbReference type="InterPro" id="IPR009057">
    <property type="entry name" value="Homeodomain-like_sf"/>
</dbReference>
<comment type="caution">
    <text evidence="7">The sequence shown here is derived from an EMBL/GenBank/DDBJ whole genome shotgun (WGS) entry which is preliminary data.</text>
</comment>
<dbReference type="PROSITE" id="PS50045">
    <property type="entry name" value="SIGMA54_INTERACT_4"/>
    <property type="match status" value="1"/>
</dbReference>
<dbReference type="PANTHER" id="PTHR32071:SF57">
    <property type="entry name" value="C4-DICARBOXYLATE TRANSPORT TRANSCRIPTIONAL REGULATORY PROTEIN DCTD"/>
    <property type="match status" value="1"/>
</dbReference>
<feature type="domain" description="Sigma-54 factor interaction" evidence="6">
    <location>
        <begin position="697"/>
        <end position="927"/>
    </location>
</feature>
<dbReference type="InterPro" id="IPR019734">
    <property type="entry name" value="TPR_rpt"/>
</dbReference>
<dbReference type="PANTHER" id="PTHR32071">
    <property type="entry name" value="TRANSCRIPTIONAL REGULATORY PROTEIN"/>
    <property type="match status" value="1"/>
</dbReference>
<dbReference type="InterPro" id="IPR011990">
    <property type="entry name" value="TPR-like_helical_dom_sf"/>
</dbReference>
<dbReference type="Gene3D" id="1.10.8.60">
    <property type="match status" value="1"/>
</dbReference>
<dbReference type="InterPro" id="IPR003593">
    <property type="entry name" value="AAA+_ATPase"/>
</dbReference>
<keyword evidence="5" id="KW-0802">TPR repeat</keyword>
<sequence length="1008" mass="112025">MESLVSRGDLFFEAGDLREAEACFAQALGVSTEESFEDLQLRIEKLGPVALPILRRWAQSLDGQGQFAQAYRLLLPAIPHLDEAEPLEAVRFQLVHGKLLMAMGRYEEAGQEALGGVNRLELLEAGKPVVEEGYLSNLLGARAFRQGQIPEASRWFRRALDVFKRMGRVRDMALAYNNLGQVSKRQSEWQQAVEYFQVARNLAATEGATRDRIGALLNLAYIRYHQGRLKTAQSDFEQAATEALQAGDAIRQYRAVLGGAQVARSRGDIPGAIRRIRSLSEIGLTSALREQLLAILEEGWIFLAEDQVEQVSGVLHRVSELMAGGSGWGGDLIGELRRLEAWMELQTGRPSKAQQLFEEAAELSRTAFDPVGQDAARLGLGVTLRKLQNHQASEVELRTLAERLRQRGERLSLGKALLELGHSQSAGNSSKGDALKSYEESTRIFQELGVPTLEAESWLAQGHACLENGDLEGSRVRLSLARETMPSTSEEGWVRQEKDLLTRLSKAFELRANSGHSGFDVFRKIESTFGCCNTEDVLECLRDVLGVVRSALDADAVLYGLLRGQKVEVFASRGMARLDGRRTLPLKSLIPDKELSPDRTRILVGQGLGLREGESGAEVTPSSALAVPVDLGDGIHLLYVERWSDSGRPHFQPGEGHYASALAMELCRGLCRRGWRRQLGLPPNLHEISRNIYLADIITQNANMFRILELINRIAPTDMTVLLQGETGTGKKLLAQAIHRVSRRSESPFVTVDCAALPESLLETELFGYRKGAFTGATQDREGLLGEADGGTIFLDEIGKSGIQVQRRFLHLLDSGEVRPVGATGYRRLDIRIVAATSSPDLSREVAEGRFLKDLYYRMNDITISVPPLRERKDDISLLAETFAEIAAERMDRKNQSLSPSLLQALVAHEWPGNVRELEKAIRRAVTLGEDQASLTPDLLPEEITGPKRPRISRQPLKDQLESVERDFILQALEQTGWNKSQAAKMLGLSRKGLRNKIERYHLDRRRR</sequence>
<keyword evidence="2" id="KW-0067">ATP-binding</keyword>
<evidence type="ECO:0000256" key="1">
    <source>
        <dbReference type="ARBA" id="ARBA00022741"/>
    </source>
</evidence>
<evidence type="ECO:0000256" key="5">
    <source>
        <dbReference type="PROSITE-ProRule" id="PRU00339"/>
    </source>
</evidence>
<evidence type="ECO:0000256" key="4">
    <source>
        <dbReference type="ARBA" id="ARBA00023163"/>
    </source>
</evidence>
<dbReference type="SUPFAM" id="SSF48452">
    <property type="entry name" value="TPR-like"/>
    <property type="match status" value="3"/>
</dbReference>
<gene>
    <name evidence="7" type="ORF">KJ970_02220</name>
</gene>
<dbReference type="Pfam" id="PF02954">
    <property type="entry name" value="HTH_8"/>
    <property type="match status" value="1"/>
</dbReference>
<dbReference type="InterPro" id="IPR025943">
    <property type="entry name" value="Sigma_54_int_dom_ATP-bd_2"/>
</dbReference>
<dbReference type="PROSITE" id="PS50005">
    <property type="entry name" value="TPR"/>
    <property type="match status" value="1"/>
</dbReference>
<organism evidence="7 8">
    <name type="scientific">Eiseniibacteriota bacterium</name>
    <dbReference type="NCBI Taxonomy" id="2212470"/>
    <lineage>
        <taxon>Bacteria</taxon>
        <taxon>Candidatus Eiseniibacteriota</taxon>
    </lineage>
</organism>
<keyword evidence="4" id="KW-0804">Transcription</keyword>
<dbReference type="Pfam" id="PF14938">
    <property type="entry name" value="SNAP"/>
    <property type="match status" value="1"/>
</dbReference>
<name>A0A948RUC3_UNCEI</name>
<evidence type="ECO:0000256" key="2">
    <source>
        <dbReference type="ARBA" id="ARBA00022840"/>
    </source>
</evidence>
<dbReference type="Gene3D" id="1.25.40.10">
    <property type="entry name" value="Tetratricopeptide repeat domain"/>
    <property type="match status" value="3"/>
</dbReference>
<dbReference type="InterPro" id="IPR058031">
    <property type="entry name" value="AAA_lid_NorR"/>
</dbReference>
<evidence type="ECO:0000313" key="7">
    <source>
        <dbReference type="EMBL" id="MBU2689713.1"/>
    </source>
</evidence>
<dbReference type="SUPFAM" id="SSF46689">
    <property type="entry name" value="Homeodomain-like"/>
    <property type="match status" value="1"/>
</dbReference>
<dbReference type="AlphaFoldDB" id="A0A948RUC3"/>